<evidence type="ECO:0000256" key="3">
    <source>
        <dbReference type="ARBA" id="ARBA00022475"/>
    </source>
</evidence>
<evidence type="ECO:0000313" key="13">
    <source>
        <dbReference type="EMBL" id="HJA71922.1"/>
    </source>
</evidence>
<feature type="transmembrane region" description="Helical" evidence="10">
    <location>
        <begin position="267"/>
        <end position="288"/>
    </location>
</feature>
<comment type="similarity">
    <text evidence="9">Belongs to the binding-protein-dependent transport system permease family. OppBC subfamily.</text>
</comment>
<feature type="domain" description="ABC transmembrane type-1" evidence="12">
    <location>
        <begin position="99"/>
        <end position="288"/>
    </location>
</feature>
<organism evidence="13 14">
    <name type="scientific">Candidatus Lachnoclostridium stercoravium</name>
    <dbReference type="NCBI Taxonomy" id="2838633"/>
    <lineage>
        <taxon>Bacteria</taxon>
        <taxon>Bacillati</taxon>
        <taxon>Bacillota</taxon>
        <taxon>Clostridia</taxon>
        <taxon>Lachnospirales</taxon>
        <taxon>Lachnospiraceae</taxon>
    </lineage>
</organism>
<evidence type="ECO:0000256" key="2">
    <source>
        <dbReference type="ARBA" id="ARBA00022448"/>
    </source>
</evidence>
<evidence type="ECO:0000313" key="14">
    <source>
        <dbReference type="Proteomes" id="UP000823900"/>
    </source>
</evidence>
<feature type="chain" id="PRO_5039116545" evidence="11">
    <location>
        <begin position="24"/>
        <end position="308"/>
    </location>
</feature>
<keyword evidence="4 10" id="KW-0812">Transmembrane</keyword>
<keyword evidence="6" id="KW-0653">Protein transport</keyword>
<dbReference type="CDD" id="cd06261">
    <property type="entry name" value="TM_PBP2"/>
    <property type="match status" value="1"/>
</dbReference>
<keyword evidence="11" id="KW-0732">Signal</keyword>
<evidence type="ECO:0000259" key="12">
    <source>
        <dbReference type="PROSITE" id="PS50928"/>
    </source>
</evidence>
<keyword evidence="2 10" id="KW-0813">Transport</keyword>
<evidence type="ECO:0000256" key="9">
    <source>
        <dbReference type="ARBA" id="ARBA00024202"/>
    </source>
</evidence>
<feature type="signal peptide" evidence="11">
    <location>
        <begin position="1"/>
        <end position="23"/>
    </location>
</feature>
<dbReference type="GO" id="GO:0015031">
    <property type="term" value="P:protein transport"/>
    <property type="evidence" value="ECO:0007669"/>
    <property type="project" value="UniProtKB-KW"/>
</dbReference>
<keyword evidence="7 10" id="KW-1133">Transmembrane helix</keyword>
<dbReference type="Pfam" id="PF00528">
    <property type="entry name" value="BPD_transp_1"/>
    <property type="match status" value="1"/>
</dbReference>
<feature type="transmembrane region" description="Helical" evidence="10">
    <location>
        <begin position="101"/>
        <end position="127"/>
    </location>
</feature>
<name>A0A9D2HJC1_9FIRM</name>
<reference evidence="13" key="1">
    <citation type="journal article" date="2021" name="PeerJ">
        <title>Extensive microbial diversity within the chicken gut microbiome revealed by metagenomics and culture.</title>
        <authorList>
            <person name="Gilroy R."/>
            <person name="Ravi A."/>
            <person name="Getino M."/>
            <person name="Pursley I."/>
            <person name="Horton D.L."/>
            <person name="Alikhan N.F."/>
            <person name="Baker D."/>
            <person name="Gharbi K."/>
            <person name="Hall N."/>
            <person name="Watson M."/>
            <person name="Adriaenssens E.M."/>
            <person name="Foster-Nyarko E."/>
            <person name="Jarju S."/>
            <person name="Secka A."/>
            <person name="Antonio M."/>
            <person name="Oren A."/>
            <person name="Chaudhuri R.R."/>
            <person name="La Ragione R."/>
            <person name="Hildebrand F."/>
            <person name="Pallen M.J."/>
        </authorList>
    </citation>
    <scope>NUCLEOTIDE SEQUENCE</scope>
    <source>
        <strain evidence="13">CHK178-16964</strain>
    </source>
</reference>
<feature type="transmembrane region" description="Helical" evidence="10">
    <location>
        <begin position="220"/>
        <end position="247"/>
    </location>
</feature>
<dbReference type="GO" id="GO:0015833">
    <property type="term" value="P:peptide transport"/>
    <property type="evidence" value="ECO:0007669"/>
    <property type="project" value="UniProtKB-KW"/>
</dbReference>
<dbReference type="GO" id="GO:0005886">
    <property type="term" value="C:plasma membrane"/>
    <property type="evidence" value="ECO:0007669"/>
    <property type="project" value="UniProtKB-SubCell"/>
</dbReference>
<reference evidence="13" key="2">
    <citation type="submission" date="2021-04" db="EMBL/GenBank/DDBJ databases">
        <authorList>
            <person name="Gilroy R."/>
        </authorList>
    </citation>
    <scope>NUCLEOTIDE SEQUENCE</scope>
    <source>
        <strain evidence="13">CHK178-16964</strain>
    </source>
</reference>
<evidence type="ECO:0000256" key="10">
    <source>
        <dbReference type="RuleBase" id="RU363032"/>
    </source>
</evidence>
<keyword evidence="8 10" id="KW-0472">Membrane</keyword>
<dbReference type="InterPro" id="IPR000515">
    <property type="entry name" value="MetI-like"/>
</dbReference>
<dbReference type="SUPFAM" id="SSF161098">
    <property type="entry name" value="MetI-like"/>
    <property type="match status" value="1"/>
</dbReference>
<protein>
    <submittedName>
        <fullName evidence="13">ABC transporter permease</fullName>
    </submittedName>
</protein>
<evidence type="ECO:0000256" key="4">
    <source>
        <dbReference type="ARBA" id="ARBA00022692"/>
    </source>
</evidence>
<comment type="caution">
    <text evidence="13">The sequence shown here is derived from an EMBL/GenBank/DDBJ whole genome shotgun (WGS) entry which is preliminary data.</text>
</comment>
<keyword evidence="5" id="KW-0571">Peptide transport</keyword>
<sequence length="308" mass="33113">MKINKKMAAGLTVLALICFLAAAGTAVSGYSFDSQRIEDQNMAPRIPVLEELGIFDGTETLPGGEKRNLYTENGKEDRYYWFGSDVLGRDIFTRTWTGARISLAIAVLAVAIDGAAGTLYGMASGYFGGRTDFIMQRITEILSGIPNLVTATVLILILRPGFLAIALAISITGWINVSRVARAKVLELKEKEFVIAARTQGAGHLWIIFREIFPNMAGQIFATGILAVPEAIFTESFLAFIGLGIPAPGASLGTMINDGFLAFTTHPYMLAPPVAVLCALMLGFYLIAEGLRENAGIPGGEKKRRDNG</sequence>
<dbReference type="PANTHER" id="PTHR43386:SF24">
    <property type="entry name" value="OLIGOPEPTIDE TRANSPORT SYSTEM PERMEASE PROTEIN AMID"/>
    <property type="match status" value="1"/>
</dbReference>
<dbReference type="Proteomes" id="UP000823900">
    <property type="component" value="Unassembled WGS sequence"/>
</dbReference>
<accession>A0A9D2HJC1</accession>
<gene>
    <name evidence="13" type="ORF">IAA07_10180</name>
</gene>
<dbReference type="AlphaFoldDB" id="A0A9D2HJC1"/>
<comment type="subcellular location">
    <subcellularLocation>
        <location evidence="1 10">Cell membrane</location>
        <topology evidence="1 10">Multi-pass membrane protein</topology>
    </subcellularLocation>
</comment>
<evidence type="ECO:0000256" key="1">
    <source>
        <dbReference type="ARBA" id="ARBA00004651"/>
    </source>
</evidence>
<dbReference type="PROSITE" id="PS50928">
    <property type="entry name" value="ABC_TM1"/>
    <property type="match status" value="1"/>
</dbReference>
<evidence type="ECO:0000256" key="6">
    <source>
        <dbReference type="ARBA" id="ARBA00022927"/>
    </source>
</evidence>
<proteinExistence type="inferred from homology"/>
<dbReference type="InterPro" id="IPR050366">
    <property type="entry name" value="BP-dependent_transpt_permease"/>
</dbReference>
<evidence type="ECO:0000256" key="8">
    <source>
        <dbReference type="ARBA" id="ARBA00023136"/>
    </source>
</evidence>
<evidence type="ECO:0000256" key="5">
    <source>
        <dbReference type="ARBA" id="ARBA00022856"/>
    </source>
</evidence>
<feature type="transmembrane region" description="Helical" evidence="10">
    <location>
        <begin position="148"/>
        <end position="175"/>
    </location>
</feature>
<dbReference type="PANTHER" id="PTHR43386">
    <property type="entry name" value="OLIGOPEPTIDE TRANSPORT SYSTEM PERMEASE PROTEIN APPC"/>
    <property type="match status" value="1"/>
</dbReference>
<keyword evidence="3" id="KW-1003">Cell membrane</keyword>
<dbReference type="Gene3D" id="1.10.3720.10">
    <property type="entry name" value="MetI-like"/>
    <property type="match status" value="1"/>
</dbReference>
<evidence type="ECO:0000256" key="11">
    <source>
        <dbReference type="SAM" id="SignalP"/>
    </source>
</evidence>
<dbReference type="GO" id="GO:0055085">
    <property type="term" value="P:transmembrane transport"/>
    <property type="evidence" value="ECO:0007669"/>
    <property type="project" value="InterPro"/>
</dbReference>
<evidence type="ECO:0000256" key="7">
    <source>
        <dbReference type="ARBA" id="ARBA00022989"/>
    </source>
</evidence>
<dbReference type="InterPro" id="IPR035906">
    <property type="entry name" value="MetI-like_sf"/>
</dbReference>
<dbReference type="EMBL" id="DWZA01000090">
    <property type="protein sequence ID" value="HJA71922.1"/>
    <property type="molecule type" value="Genomic_DNA"/>
</dbReference>